<gene>
    <name evidence="2" type="ORF">DIATSA_LOCUS3107</name>
</gene>
<dbReference type="Gene3D" id="2.60.40.60">
    <property type="entry name" value="Cadherins"/>
    <property type="match status" value="1"/>
</dbReference>
<organism evidence="2 3">
    <name type="scientific">Diatraea saccharalis</name>
    <name type="common">sugarcane borer</name>
    <dbReference type="NCBI Taxonomy" id="40085"/>
    <lineage>
        <taxon>Eukaryota</taxon>
        <taxon>Metazoa</taxon>
        <taxon>Ecdysozoa</taxon>
        <taxon>Arthropoda</taxon>
        <taxon>Hexapoda</taxon>
        <taxon>Insecta</taxon>
        <taxon>Pterygota</taxon>
        <taxon>Neoptera</taxon>
        <taxon>Endopterygota</taxon>
        <taxon>Lepidoptera</taxon>
        <taxon>Glossata</taxon>
        <taxon>Ditrysia</taxon>
        <taxon>Pyraloidea</taxon>
        <taxon>Crambidae</taxon>
        <taxon>Crambinae</taxon>
        <taxon>Diatraea</taxon>
    </lineage>
</organism>
<dbReference type="Proteomes" id="UP001153714">
    <property type="component" value="Chromosome 13"/>
</dbReference>
<dbReference type="OrthoDB" id="6606209at2759"/>
<keyword evidence="3" id="KW-1185">Reference proteome</keyword>
<keyword evidence="1" id="KW-0732">Signal</keyword>
<proteinExistence type="predicted"/>
<sequence>MMGTRYKCLVTVFLILLASPEISHGCEMEGVIFWHFWQDVSIQDVFEGVVVNRSTSNILGIQSVTQTLTNRGPYMEVLMLDSFFIIRTNESFKYYEEYETSHQISVATTFNCVGGSTNSLTFIITVNDTNNNDPIFRPDDVYEFTMIPPLPPGFQITNNLNQILVRDIDLTTQRINFEILDNSYFIIDYDASSTTPKEFLASLKTTTFIRNIPETIEFIISATDVDLTGDPRRTSNATIRIQSDGSFELPEELVFSQTFYLADYTEENQIRLQEPITLQQGYHEQVTFSLVSGISILDEH</sequence>
<name>A0A9N9QX89_9NEOP</name>
<reference evidence="2" key="2">
    <citation type="submission" date="2022-10" db="EMBL/GenBank/DDBJ databases">
        <authorList>
            <consortium name="ENA_rothamsted_submissions"/>
            <consortium name="culmorum"/>
            <person name="King R."/>
        </authorList>
    </citation>
    <scope>NUCLEOTIDE SEQUENCE</scope>
</reference>
<feature type="chain" id="PRO_5040278060" evidence="1">
    <location>
        <begin position="26"/>
        <end position="300"/>
    </location>
</feature>
<accession>A0A9N9QX89</accession>
<dbReference type="AlphaFoldDB" id="A0A9N9QX89"/>
<dbReference type="EMBL" id="OU893344">
    <property type="protein sequence ID" value="CAG9785051.1"/>
    <property type="molecule type" value="Genomic_DNA"/>
</dbReference>
<feature type="signal peptide" evidence="1">
    <location>
        <begin position="1"/>
        <end position="25"/>
    </location>
</feature>
<protein>
    <submittedName>
        <fullName evidence="2">Uncharacterized protein</fullName>
    </submittedName>
</protein>
<reference evidence="2" key="1">
    <citation type="submission" date="2021-12" db="EMBL/GenBank/DDBJ databases">
        <authorList>
            <person name="King R."/>
        </authorList>
    </citation>
    <scope>NUCLEOTIDE SEQUENCE</scope>
</reference>
<evidence type="ECO:0000256" key="1">
    <source>
        <dbReference type="SAM" id="SignalP"/>
    </source>
</evidence>
<evidence type="ECO:0000313" key="3">
    <source>
        <dbReference type="Proteomes" id="UP001153714"/>
    </source>
</evidence>
<evidence type="ECO:0000313" key="2">
    <source>
        <dbReference type="EMBL" id="CAG9785051.1"/>
    </source>
</evidence>